<dbReference type="AlphaFoldDB" id="A0A087CNQ2"/>
<gene>
    <name evidence="1" type="ORF">BREU_2288</name>
</gene>
<organism evidence="1 2">
    <name type="scientific">Bifidobacterium reuteri DSM 23975</name>
    <dbReference type="NCBI Taxonomy" id="1437610"/>
    <lineage>
        <taxon>Bacteria</taxon>
        <taxon>Bacillati</taxon>
        <taxon>Actinomycetota</taxon>
        <taxon>Actinomycetes</taxon>
        <taxon>Bifidobacteriales</taxon>
        <taxon>Bifidobacteriaceae</taxon>
        <taxon>Bifidobacterium</taxon>
    </lineage>
</organism>
<evidence type="ECO:0000313" key="1">
    <source>
        <dbReference type="EMBL" id="KFI84902.1"/>
    </source>
</evidence>
<proteinExistence type="predicted"/>
<evidence type="ECO:0000313" key="2">
    <source>
        <dbReference type="Proteomes" id="UP000028984"/>
    </source>
</evidence>
<dbReference type="EMBL" id="JGZK01000016">
    <property type="protein sequence ID" value="KFI84902.1"/>
    <property type="molecule type" value="Genomic_DNA"/>
</dbReference>
<dbReference type="Proteomes" id="UP000028984">
    <property type="component" value="Unassembled WGS sequence"/>
</dbReference>
<comment type="caution">
    <text evidence="1">The sequence shown here is derived from an EMBL/GenBank/DDBJ whole genome shotgun (WGS) entry which is preliminary data.</text>
</comment>
<reference evidence="1 2" key="1">
    <citation type="submission" date="2014-03" db="EMBL/GenBank/DDBJ databases">
        <title>Genomics of Bifidobacteria.</title>
        <authorList>
            <person name="Ventura M."/>
            <person name="Milani C."/>
            <person name="Lugli G.A."/>
        </authorList>
    </citation>
    <scope>NUCLEOTIDE SEQUENCE [LARGE SCALE GENOMIC DNA]</scope>
    <source>
        <strain evidence="1 2">DSM 23975</strain>
    </source>
</reference>
<protein>
    <submittedName>
        <fullName evidence="1">Uncharacterized protein</fullName>
    </submittedName>
</protein>
<name>A0A087CNQ2_9BIFI</name>
<sequence length="116" mass="13812">MAISMRVPCRKNCYPITTWTFPNIPEPVWIVRKCVWCFPRFRPIWRVRIINLFLATSLVALGRRNMNPRFSRLSILVLRCGCIASKNLRHHCRHTVMIPRSNCISMMLGCWQRPWI</sequence>
<keyword evidence="2" id="KW-1185">Reference proteome</keyword>
<accession>A0A087CNQ2</accession>